<keyword evidence="7 8" id="KW-0472">Membrane</keyword>
<name>A0A7W4JT68_9PROT</name>
<dbReference type="PANTHER" id="PTHR43271">
    <property type="entry name" value="BLL2771 PROTEIN"/>
    <property type="match status" value="1"/>
</dbReference>
<dbReference type="PROSITE" id="PS50850">
    <property type="entry name" value="MFS"/>
    <property type="match status" value="1"/>
</dbReference>
<dbReference type="GO" id="GO:0022857">
    <property type="term" value="F:transmembrane transporter activity"/>
    <property type="evidence" value="ECO:0007669"/>
    <property type="project" value="InterPro"/>
</dbReference>
<evidence type="ECO:0000256" key="6">
    <source>
        <dbReference type="ARBA" id="ARBA00022989"/>
    </source>
</evidence>
<keyword evidence="5 8" id="KW-0812">Transmembrane</keyword>
<feature type="transmembrane region" description="Helical" evidence="8">
    <location>
        <begin position="246"/>
        <end position="267"/>
    </location>
</feature>
<feature type="transmembrane region" description="Helical" evidence="8">
    <location>
        <begin position="283"/>
        <end position="304"/>
    </location>
</feature>
<evidence type="ECO:0000256" key="1">
    <source>
        <dbReference type="ARBA" id="ARBA00004651"/>
    </source>
</evidence>
<protein>
    <submittedName>
        <fullName evidence="10">MFS transporter</fullName>
    </submittedName>
</protein>
<evidence type="ECO:0000256" key="3">
    <source>
        <dbReference type="ARBA" id="ARBA00022448"/>
    </source>
</evidence>
<evidence type="ECO:0000313" key="11">
    <source>
        <dbReference type="Proteomes" id="UP000555756"/>
    </source>
</evidence>
<organism evidence="10 11">
    <name type="scientific">Gluconacetobacter azotocaptans</name>
    <dbReference type="NCBI Taxonomy" id="142834"/>
    <lineage>
        <taxon>Bacteria</taxon>
        <taxon>Pseudomonadati</taxon>
        <taxon>Pseudomonadota</taxon>
        <taxon>Alphaproteobacteria</taxon>
        <taxon>Acetobacterales</taxon>
        <taxon>Acetobacteraceae</taxon>
        <taxon>Gluconacetobacter</taxon>
    </lineage>
</organism>
<proteinExistence type="inferred from homology"/>
<comment type="subcellular location">
    <subcellularLocation>
        <location evidence="1">Cell membrane</location>
        <topology evidence="1">Multi-pass membrane protein</topology>
    </subcellularLocation>
</comment>
<keyword evidence="11" id="KW-1185">Reference proteome</keyword>
<feature type="transmembrane region" description="Helical" evidence="8">
    <location>
        <begin position="370"/>
        <end position="393"/>
    </location>
</feature>
<evidence type="ECO:0000259" key="9">
    <source>
        <dbReference type="PROSITE" id="PS50850"/>
    </source>
</evidence>
<dbReference type="InterPro" id="IPR005829">
    <property type="entry name" value="Sugar_transporter_CS"/>
</dbReference>
<dbReference type="GO" id="GO:0005886">
    <property type="term" value="C:plasma membrane"/>
    <property type="evidence" value="ECO:0007669"/>
    <property type="project" value="UniProtKB-SubCell"/>
</dbReference>
<feature type="transmembrane region" description="Helical" evidence="8">
    <location>
        <begin position="334"/>
        <end position="358"/>
    </location>
</feature>
<accession>A0A7W4JT68</accession>
<keyword evidence="6 8" id="KW-1133">Transmembrane helix</keyword>
<evidence type="ECO:0000256" key="4">
    <source>
        <dbReference type="ARBA" id="ARBA00022475"/>
    </source>
</evidence>
<evidence type="ECO:0000256" key="8">
    <source>
        <dbReference type="SAM" id="Phobius"/>
    </source>
</evidence>
<gene>
    <name evidence="10" type="ORF">HLH34_10910</name>
</gene>
<feature type="transmembrane region" description="Helical" evidence="8">
    <location>
        <begin position="197"/>
        <end position="216"/>
    </location>
</feature>
<feature type="transmembrane region" description="Helical" evidence="8">
    <location>
        <begin position="132"/>
        <end position="155"/>
    </location>
</feature>
<feature type="transmembrane region" description="Helical" evidence="8">
    <location>
        <begin position="44"/>
        <end position="64"/>
    </location>
</feature>
<dbReference type="PANTHER" id="PTHR43271:SF1">
    <property type="entry name" value="INNER MEMBRANE TRANSPORT PROTEIN YNFM"/>
    <property type="match status" value="1"/>
</dbReference>
<evidence type="ECO:0000256" key="7">
    <source>
        <dbReference type="ARBA" id="ARBA00023136"/>
    </source>
</evidence>
<feature type="transmembrane region" description="Helical" evidence="8">
    <location>
        <begin position="399"/>
        <end position="420"/>
    </location>
</feature>
<sequence>MDGARSRARDGATPAITGQKIIPAHEEAKIWTTRRSRTYRSTSFSLFLVGFVTFSLLYCVQPILPELARSFHVGVTGSSLALSLTTGCLAVSIFCSGAAAESLGRKGIMFFSMMSAAILNILAALMPSWPLFLAARALEGVVLGGVPAVAMAYLSEEIHPEDLGYAMGLYVGGTAFGGMFGRVAVGILTGLATWPTALALLGCVDLLAAVAFGIFLPSSRNFIRKDSFDIRYHASAWITHVSHVRLALLFGMGSLAMGVFVTLFNYIDFRLSTPLFSLSPPEISFIFLSYVCGMIASPVAGSVADKIGRGPVMIAGIAMTALGMGLTSSALLPAIIFGIVVFTTGFFTIHSVASGWVGRLALENKGHASSLYLLCYYLGSSVFGSLGGLFWTRGGWPSVILYAAGLLAVAGLFSLFLTRYEKTSCSAGRRHAD</sequence>
<dbReference type="InterPro" id="IPR036259">
    <property type="entry name" value="MFS_trans_sf"/>
</dbReference>
<feature type="transmembrane region" description="Helical" evidence="8">
    <location>
        <begin position="311"/>
        <end position="328"/>
    </location>
</feature>
<comment type="caution">
    <text evidence="10">The sequence shown here is derived from an EMBL/GenBank/DDBJ whole genome shotgun (WGS) entry which is preliminary data.</text>
</comment>
<feature type="transmembrane region" description="Helical" evidence="8">
    <location>
        <begin position="70"/>
        <end position="95"/>
    </location>
</feature>
<dbReference type="RefSeq" id="WP_183119586.1">
    <property type="nucleotide sequence ID" value="NZ_JABEQF010000006.1"/>
</dbReference>
<dbReference type="InterPro" id="IPR011701">
    <property type="entry name" value="MFS"/>
</dbReference>
<dbReference type="SUPFAM" id="SSF103473">
    <property type="entry name" value="MFS general substrate transporter"/>
    <property type="match status" value="1"/>
</dbReference>
<feature type="domain" description="Major facilitator superfamily (MFS) profile" evidence="9">
    <location>
        <begin position="38"/>
        <end position="422"/>
    </location>
</feature>
<dbReference type="Pfam" id="PF07690">
    <property type="entry name" value="MFS_1"/>
    <property type="match status" value="1"/>
</dbReference>
<feature type="transmembrane region" description="Helical" evidence="8">
    <location>
        <begin position="107"/>
        <end position="126"/>
    </location>
</feature>
<evidence type="ECO:0000256" key="2">
    <source>
        <dbReference type="ARBA" id="ARBA00008335"/>
    </source>
</evidence>
<dbReference type="AlphaFoldDB" id="A0A7W4JT68"/>
<keyword evidence="3" id="KW-0813">Transport</keyword>
<keyword evidence="4" id="KW-1003">Cell membrane</keyword>
<evidence type="ECO:0000256" key="5">
    <source>
        <dbReference type="ARBA" id="ARBA00022692"/>
    </source>
</evidence>
<feature type="transmembrane region" description="Helical" evidence="8">
    <location>
        <begin position="167"/>
        <end position="191"/>
    </location>
</feature>
<comment type="similarity">
    <text evidence="2">Belongs to the major facilitator superfamily.</text>
</comment>
<dbReference type="Gene3D" id="1.20.1250.20">
    <property type="entry name" value="MFS general substrate transporter like domains"/>
    <property type="match status" value="2"/>
</dbReference>
<dbReference type="InterPro" id="IPR020846">
    <property type="entry name" value="MFS_dom"/>
</dbReference>
<dbReference type="EMBL" id="JABEQF010000006">
    <property type="protein sequence ID" value="MBB2190466.1"/>
    <property type="molecule type" value="Genomic_DNA"/>
</dbReference>
<dbReference type="Proteomes" id="UP000555756">
    <property type="component" value="Unassembled WGS sequence"/>
</dbReference>
<evidence type="ECO:0000313" key="10">
    <source>
        <dbReference type="EMBL" id="MBB2190466.1"/>
    </source>
</evidence>
<dbReference type="PROSITE" id="PS00216">
    <property type="entry name" value="SUGAR_TRANSPORT_1"/>
    <property type="match status" value="1"/>
</dbReference>
<reference evidence="10 11" key="1">
    <citation type="submission" date="2020-04" db="EMBL/GenBank/DDBJ databases">
        <title>Description of novel Gluconacetobacter.</title>
        <authorList>
            <person name="Sombolestani A."/>
        </authorList>
    </citation>
    <scope>NUCLEOTIDE SEQUENCE [LARGE SCALE GENOMIC DNA]</scope>
    <source>
        <strain evidence="10 11">LMG 21311</strain>
    </source>
</reference>
<dbReference type="CDD" id="cd17324">
    <property type="entry name" value="MFS_NepI_like"/>
    <property type="match status" value="1"/>
</dbReference>